<keyword evidence="5" id="KW-1185">Reference proteome</keyword>
<sequence length="504" mass="56986">MDKSAATLALDTEMTYRPPQTSGANLVDSIKMKGIEDYTVIDAFVVDGLLNQRIQLSVPLDYSSAKLLAIKIVANVTQKYDKKLHTSIDTEVTFPAEPKPIAYCQGGPGFPCAVPLSCSSITGYLVEKGYQIIYYDQRGTGLSSPLEVDTLLAAALDATSEEAKNAKMFEYILHFRADSIVRDMEVLRRALLKEKKWLLLGQSYGGFCAFTYLSMYHESLEAVLITGGVPPIVQSADRVYEQTYKRTKERNVHYYRKYPQDVNRVKKIIEYLSSNTVHLPAGGVLSPERFQQLGIRFGATGGTDAIHQLVVEFSEALETIGKPTYSVLHKVEAEHNFDTNILYALFQEAIYCNGPTQGATRWAADRLRYSVGNENFVVTPSLLRGSEPVFFTGEMVYKLMFDDYTELRKIKQLGYDLHTFELWSELYDTEKLSRITFDEVPIVAATYYYDQYVDFELTMETKKVFQENGNLRQYISSDHFHSGLRADTSRVLGALFKLLDSEID</sequence>
<evidence type="ECO:0000313" key="4">
    <source>
        <dbReference type="EMBL" id="WPK26496.1"/>
    </source>
</evidence>
<gene>
    <name evidence="4" type="ORF">PUMCH_003850</name>
</gene>
<dbReference type="SUPFAM" id="SSF53474">
    <property type="entry name" value="alpha/beta-Hydrolases"/>
    <property type="match status" value="1"/>
</dbReference>
<dbReference type="PANTHER" id="PTHR43248:SF2">
    <property type="entry name" value="PROLYL AMINOPEPTIDASE"/>
    <property type="match status" value="1"/>
</dbReference>
<evidence type="ECO:0000313" key="5">
    <source>
        <dbReference type="Proteomes" id="UP001338582"/>
    </source>
</evidence>
<evidence type="ECO:0000256" key="1">
    <source>
        <dbReference type="ARBA" id="ARBA00010088"/>
    </source>
</evidence>
<evidence type="ECO:0000256" key="2">
    <source>
        <dbReference type="ARBA" id="ARBA00022801"/>
    </source>
</evidence>
<dbReference type="GO" id="GO:0006508">
    <property type="term" value="P:proteolysis"/>
    <property type="evidence" value="ECO:0007669"/>
    <property type="project" value="InterPro"/>
</dbReference>
<dbReference type="Proteomes" id="UP001338582">
    <property type="component" value="Chromosome 4"/>
</dbReference>
<proteinExistence type="inferred from homology"/>
<evidence type="ECO:0000259" key="3">
    <source>
        <dbReference type="Pfam" id="PF00561"/>
    </source>
</evidence>
<dbReference type="PANTHER" id="PTHR43248">
    <property type="entry name" value="2-SUCCINYL-6-HYDROXY-2,4-CYCLOHEXADIENE-1-CARBOXYLATE SYNTHASE"/>
    <property type="match status" value="1"/>
</dbReference>
<dbReference type="Pfam" id="PF00561">
    <property type="entry name" value="Abhydrolase_1"/>
    <property type="match status" value="1"/>
</dbReference>
<dbReference type="InterPro" id="IPR002410">
    <property type="entry name" value="Peptidase_S33"/>
</dbReference>
<keyword evidence="2" id="KW-0378">Hydrolase</keyword>
<dbReference type="GeneID" id="88174913"/>
<dbReference type="InterPro" id="IPR029058">
    <property type="entry name" value="AB_hydrolase_fold"/>
</dbReference>
<comment type="similarity">
    <text evidence="1">Belongs to the peptidase S33 family.</text>
</comment>
<dbReference type="PRINTS" id="PR00793">
    <property type="entry name" value="PROAMNOPTASE"/>
</dbReference>
<dbReference type="InterPro" id="IPR000073">
    <property type="entry name" value="AB_hydrolase_1"/>
</dbReference>
<dbReference type="RefSeq" id="XP_062878877.1">
    <property type="nucleotide sequence ID" value="XM_063022807.1"/>
</dbReference>
<protein>
    <recommendedName>
        <fullName evidence="3">AB hydrolase-1 domain-containing protein</fullName>
    </recommendedName>
</protein>
<name>A0AAX4HDK5_9ASCO</name>
<dbReference type="GO" id="GO:0008233">
    <property type="term" value="F:peptidase activity"/>
    <property type="evidence" value="ECO:0007669"/>
    <property type="project" value="InterPro"/>
</dbReference>
<dbReference type="Gene3D" id="3.40.50.1820">
    <property type="entry name" value="alpha/beta hydrolase"/>
    <property type="match status" value="1"/>
</dbReference>
<organism evidence="4 5">
    <name type="scientific">Australozyma saopauloensis</name>
    <dbReference type="NCBI Taxonomy" id="291208"/>
    <lineage>
        <taxon>Eukaryota</taxon>
        <taxon>Fungi</taxon>
        <taxon>Dikarya</taxon>
        <taxon>Ascomycota</taxon>
        <taxon>Saccharomycotina</taxon>
        <taxon>Pichiomycetes</taxon>
        <taxon>Metschnikowiaceae</taxon>
        <taxon>Australozyma</taxon>
    </lineage>
</organism>
<accession>A0AAX4HDK5</accession>
<dbReference type="EMBL" id="CP138897">
    <property type="protein sequence ID" value="WPK26496.1"/>
    <property type="molecule type" value="Genomic_DNA"/>
</dbReference>
<reference evidence="4 5" key="1">
    <citation type="submission" date="2023-10" db="EMBL/GenBank/DDBJ databases">
        <title>Draft Genome Sequence of Candida saopaulonensis from a very Premature Infant with Sepsis.</title>
        <authorList>
            <person name="Ning Y."/>
            <person name="Dai R."/>
            <person name="Xiao M."/>
            <person name="Xu Y."/>
            <person name="Yan Q."/>
            <person name="Zhang L."/>
        </authorList>
    </citation>
    <scope>NUCLEOTIDE SEQUENCE [LARGE SCALE GENOMIC DNA]</scope>
    <source>
        <strain evidence="4 5">19XY460</strain>
    </source>
</reference>
<feature type="domain" description="AB hydrolase-1" evidence="3">
    <location>
        <begin position="101"/>
        <end position="262"/>
    </location>
</feature>
<dbReference type="KEGG" id="asau:88174913"/>
<dbReference type="AlphaFoldDB" id="A0AAX4HDK5"/>
<dbReference type="InterPro" id="IPR051601">
    <property type="entry name" value="Serine_prot/Carboxylest_S33"/>
</dbReference>